<protein>
    <submittedName>
        <fullName evidence="4">Diguanylate cyclase</fullName>
    </submittedName>
</protein>
<sequence>MGIKRERYLVPDILKIIDKATDLPTIIKYENKMACMIASPILFILAISNLLIRCGVFHENVWNVIADSVVFLLIGTVFEILLRAKITLRVLSNSVAILYAVWCFFIFIRFNDIFGPMIWIIACILLIISMFQIQKKMLFLSGAVITMAGIYAFIKMPDHNPYYNQAFYGFLILLLISLIVLAGVVQKNHVNRYKKLIKQLHLLNDQKQKIEDLYQEVTANEIKLYQQNEQLTEYNNQIKQNEEKLHFLAYHDVLTELPNRKMVYQKLDEMLHNAKKTKTKLYVVYIDIDYFKNINDTMGHDAGDQFISAVANRINSIIHDKDLMGRMGGDEFALLIPRDITEDEVLAYLNTIKDKFEESFSVHGKLICSSASLGISSFPKDGEDKGNLIRNADIAMYKAKELGKNIIQFYSPDMQTEMMRKIMG</sequence>
<dbReference type="Pfam" id="PF00990">
    <property type="entry name" value="GGDEF"/>
    <property type="match status" value="1"/>
</dbReference>
<name>A0A8J7H2B2_9FIRM</name>
<dbReference type="InterPro" id="IPR000160">
    <property type="entry name" value="GGDEF_dom"/>
</dbReference>
<feature type="transmembrane region" description="Helical" evidence="2">
    <location>
        <begin position="138"/>
        <end position="154"/>
    </location>
</feature>
<feature type="domain" description="GGDEF" evidence="3">
    <location>
        <begin position="279"/>
        <end position="412"/>
    </location>
</feature>
<dbReference type="PROSITE" id="PS50887">
    <property type="entry name" value="GGDEF"/>
    <property type="match status" value="1"/>
</dbReference>
<reference evidence="4" key="1">
    <citation type="submission" date="2020-12" db="EMBL/GenBank/DDBJ databases">
        <title>M. sibirica DSM 26468T genome.</title>
        <authorList>
            <person name="Thieme N."/>
            <person name="Rettenmaier R."/>
            <person name="Zverlov V."/>
            <person name="Liebl W."/>
        </authorList>
    </citation>
    <scope>NUCLEOTIDE SEQUENCE</scope>
    <source>
        <strain evidence="4">DSM 26468</strain>
    </source>
</reference>
<dbReference type="InterPro" id="IPR029787">
    <property type="entry name" value="Nucleotide_cyclase"/>
</dbReference>
<dbReference type="NCBIfam" id="TIGR00254">
    <property type="entry name" value="GGDEF"/>
    <property type="match status" value="1"/>
</dbReference>
<keyword evidence="5" id="KW-1185">Reference proteome</keyword>
<dbReference type="CDD" id="cd01949">
    <property type="entry name" value="GGDEF"/>
    <property type="match status" value="1"/>
</dbReference>
<feature type="transmembrane region" description="Helical" evidence="2">
    <location>
        <begin position="166"/>
        <end position="185"/>
    </location>
</feature>
<dbReference type="InterPro" id="IPR052163">
    <property type="entry name" value="DGC-Regulatory_Protein"/>
</dbReference>
<dbReference type="RefSeq" id="WP_197660811.1">
    <property type="nucleotide sequence ID" value="NZ_JAEAGR010000005.1"/>
</dbReference>
<keyword evidence="2" id="KW-0472">Membrane</keyword>
<feature type="transmembrane region" description="Helical" evidence="2">
    <location>
        <begin position="64"/>
        <end position="82"/>
    </location>
</feature>
<evidence type="ECO:0000313" key="5">
    <source>
        <dbReference type="Proteomes" id="UP000623269"/>
    </source>
</evidence>
<feature type="transmembrane region" description="Helical" evidence="2">
    <location>
        <begin position="113"/>
        <end position="131"/>
    </location>
</feature>
<dbReference type="FunFam" id="3.30.70.270:FF:000001">
    <property type="entry name" value="Diguanylate cyclase domain protein"/>
    <property type="match status" value="1"/>
</dbReference>
<dbReference type="EMBL" id="JAEAGR010000005">
    <property type="protein sequence ID" value="MBH1940590.1"/>
    <property type="molecule type" value="Genomic_DNA"/>
</dbReference>
<dbReference type="PANTHER" id="PTHR46663">
    <property type="entry name" value="DIGUANYLATE CYCLASE DGCT-RELATED"/>
    <property type="match status" value="1"/>
</dbReference>
<keyword evidence="2" id="KW-0812">Transmembrane</keyword>
<dbReference type="InterPro" id="IPR043128">
    <property type="entry name" value="Rev_trsase/Diguanyl_cyclase"/>
</dbReference>
<dbReference type="AlphaFoldDB" id="A0A8J7H2B2"/>
<evidence type="ECO:0000259" key="3">
    <source>
        <dbReference type="PROSITE" id="PS50887"/>
    </source>
</evidence>
<comment type="caution">
    <text evidence="4">The sequence shown here is derived from an EMBL/GenBank/DDBJ whole genome shotgun (WGS) entry which is preliminary data.</text>
</comment>
<feature type="transmembrane region" description="Helical" evidence="2">
    <location>
        <begin position="89"/>
        <end position="107"/>
    </location>
</feature>
<keyword evidence="1" id="KW-0175">Coiled coil</keyword>
<accession>A0A8J7H2B2</accession>
<dbReference type="Gene3D" id="3.30.70.270">
    <property type="match status" value="1"/>
</dbReference>
<organism evidence="4 5">
    <name type="scientific">Mobilitalea sibirica</name>
    <dbReference type="NCBI Taxonomy" id="1462919"/>
    <lineage>
        <taxon>Bacteria</taxon>
        <taxon>Bacillati</taxon>
        <taxon>Bacillota</taxon>
        <taxon>Clostridia</taxon>
        <taxon>Lachnospirales</taxon>
        <taxon>Lachnospiraceae</taxon>
        <taxon>Mobilitalea</taxon>
    </lineage>
</organism>
<proteinExistence type="predicted"/>
<dbReference type="SUPFAM" id="SSF55073">
    <property type="entry name" value="Nucleotide cyclase"/>
    <property type="match status" value="1"/>
</dbReference>
<evidence type="ECO:0000256" key="2">
    <source>
        <dbReference type="SAM" id="Phobius"/>
    </source>
</evidence>
<evidence type="ECO:0000313" key="4">
    <source>
        <dbReference type="EMBL" id="MBH1940590.1"/>
    </source>
</evidence>
<feature type="coiled-coil region" evidence="1">
    <location>
        <begin position="193"/>
        <end position="244"/>
    </location>
</feature>
<dbReference type="PANTHER" id="PTHR46663:SF2">
    <property type="entry name" value="GGDEF DOMAIN-CONTAINING PROTEIN"/>
    <property type="match status" value="1"/>
</dbReference>
<evidence type="ECO:0000256" key="1">
    <source>
        <dbReference type="SAM" id="Coils"/>
    </source>
</evidence>
<feature type="transmembrane region" description="Helical" evidence="2">
    <location>
        <begin position="33"/>
        <end position="52"/>
    </location>
</feature>
<gene>
    <name evidence="4" type="ORF">I5677_06790</name>
</gene>
<dbReference type="Proteomes" id="UP000623269">
    <property type="component" value="Unassembled WGS sequence"/>
</dbReference>
<dbReference type="SMART" id="SM00267">
    <property type="entry name" value="GGDEF"/>
    <property type="match status" value="1"/>
</dbReference>
<keyword evidence="2" id="KW-1133">Transmembrane helix</keyword>